<feature type="compositionally biased region" description="Polar residues" evidence="1">
    <location>
        <begin position="348"/>
        <end position="371"/>
    </location>
</feature>
<dbReference type="OrthoDB" id="6362976at2759"/>
<feature type="region of interest" description="Disordered" evidence="1">
    <location>
        <begin position="165"/>
        <end position="195"/>
    </location>
</feature>
<keyword evidence="2" id="KW-0812">Transmembrane</keyword>
<evidence type="ECO:0000256" key="1">
    <source>
        <dbReference type="SAM" id="MobiDB-lite"/>
    </source>
</evidence>
<organism evidence="3 4">
    <name type="scientific">Daphnia galeata</name>
    <dbReference type="NCBI Taxonomy" id="27404"/>
    <lineage>
        <taxon>Eukaryota</taxon>
        <taxon>Metazoa</taxon>
        <taxon>Ecdysozoa</taxon>
        <taxon>Arthropoda</taxon>
        <taxon>Crustacea</taxon>
        <taxon>Branchiopoda</taxon>
        <taxon>Diplostraca</taxon>
        <taxon>Cladocera</taxon>
        <taxon>Anomopoda</taxon>
        <taxon>Daphniidae</taxon>
        <taxon>Daphnia</taxon>
    </lineage>
</organism>
<feature type="compositionally biased region" description="Low complexity" evidence="1">
    <location>
        <begin position="542"/>
        <end position="554"/>
    </location>
</feature>
<feature type="compositionally biased region" description="Polar residues" evidence="1">
    <location>
        <begin position="417"/>
        <end position="433"/>
    </location>
</feature>
<feature type="region of interest" description="Disordered" evidence="1">
    <location>
        <begin position="223"/>
        <end position="433"/>
    </location>
</feature>
<protein>
    <submittedName>
        <fullName evidence="3">Uncharacterized protein</fullName>
    </submittedName>
</protein>
<feature type="transmembrane region" description="Helical" evidence="2">
    <location>
        <begin position="457"/>
        <end position="477"/>
    </location>
</feature>
<feature type="compositionally biased region" description="Basic and acidic residues" evidence="1">
    <location>
        <begin position="165"/>
        <end position="175"/>
    </location>
</feature>
<feature type="compositionally biased region" description="Acidic residues" evidence="1">
    <location>
        <begin position="507"/>
        <end position="516"/>
    </location>
</feature>
<keyword evidence="2" id="KW-1133">Transmembrane helix</keyword>
<keyword evidence="4" id="KW-1185">Reference proteome</keyword>
<feature type="compositionally biased region" description="Basic and acidic residues" evidence="1">
    <location>
        <begin position="262"/>
        <end position="277"/>
    </location>
</feature>
<feature type="compositionally biased region" description="Acidic residues" evidence="1">
    <location>
        <begin position="301"/>
        <end position="311"/>
    </location>
</feature>
<feature type="compositionally biased region" description="Basic and acidic residues" evidence="1">
    <location>
        <begin position="372"/>
        <end position="412"/>
    </location>
</feature>
<dbReference type="Proteomes" id="UP000789390">
    <property type="component" value="Unassembled WGS sequence"/>
</dbReference>
<proteinExistence type="predicted"/>
<evidence type="ECO:0000256" key="2">
    <source>
        <dbReference type="SAM" id="Phobius"/>
    </source>
</evidence>
<feature type="compositionally biased region" description="Acidic residues" evidence="1">
    <location>
        <begin position="236"/>
        <end position="249"/>
    </location>
</feature>
<feature type="compositionally biased region" description="Polar residues" evidence="1">
    <location>
        <begin position="517"/>
        <end position="532"/>
    </location>
</feature>
<feature type="region of interest" description="Disordered" evidence="1">
    <location>
        <begin position="478"/>
        <end position="608"/>
    </location>
</feature>
<feature type="compositionally biased region" description="Basic and acidic residues" evidence="1">
    <location>
        <begin position="483"/>
        <end position="493"/>
    </location>
</feature>
<feature type="compositionally biased region" description="Polar residues" evidence="1">
    <location>
        <begin position="555"/>
        <end position="566"/>
    </location>
</feature>
<gene>
    <name evidence="3" type="ORF">DGAL_LOCUS3131</name>
</gene>
<feature type="compositionally biased region" description="Low complexity" evidence="1">
    <location>
        <begin position="176"/>
        <end position="195"/>
    </location>
</feature>
<feature type="compositionally biased region" description="Basic and acidic residues" evidence="1">
    <location>
        <begin position="285"/>
        <end position="300"/>
    </location>
</feature>
<name>A0A8J2RQB8_9CRUS</name>
<reference evidence="3" key="1">
    <citation type="submission" date="2021-11" db="EMBL/GenBank/DDBJ databases">
        <authorList>
            <person name="Schell T."/>
        </authorList>
    </citation>
    <scope>NUCLEOTIDE SEQUENCE</scope>
    <source>
        <strain evidence="3">M5</strain>
    </source>
</reference>
<feature type="transmembrane region" description="Helical" evidence="2">
    <location>
        <begin position="76"/>
        <end position="100"/>
    </location>
</feature>
<dbReference type="AlphaFoldDB" id="A0A8J2RQB8"/>
<evidence type="ECO:0000313" key="4">
    <source>
        <dbReference type="Proteomes" id="UP000789390"/>
    </source>
</evidence>
<sequence length="608" mass="67629">MFLCISSLLDVAELGSWWEMWKKGSYDVSGKHDISNRLSVVVLSDNHHGGTIINFKKSGLSAWKRLKWFSEMRNNLLIQLVSALFLLIFVLIGVIIWLSVSIHLSNRDNIRAISNAMDLLTGQNEKTKSEPCSTVDEHYQKTGQNDDILCHKLFRAAFEFTERRITADEERDSEKSSSMPTSFPTGTTTIRSTTRESFSLKGTSYQIKRSSCNNCQIILQKSPINKTGENQSESSSDSEEDTSSDEIDDEMGKKKGYNVAEIDFKQEEDKKTEKKESFTVQDYDAIAKDMKDEEPCKQLEADDSDQDEIDDDSSHQSDQDTNEYLEPVSYKGNCVDKTKNHSDAEASAKQQSATSESSNLKKGAEQLTSKTNEVKPVSHEDDNVDDDLLKKDQNAKNASKDDTKSNLDDGASKKQAKQSATESSNLKASGQYTSIDLGEIKRAPVNSAEKNWFKRNLFYVIGIVVVVGLIAVISIAASSRKQPTSDDKDELMPRKAQLPEGFQPATDESENPENDNTEMNSTAPSFEPTTNEMKTDGMNGDTTPTSTHQTETQHNIPTSASNTTTPPVEMKKNAEDDDDDYDYPLIDKKVSEDANSGSGDASLLLKFV</sequence>
<evidence type="ECO:0000313" key="3">
    <source>
        <dbReference type="EMBL" id="CAH0100843.1"/>
    </source>
</evidence>
<dbReference type="EMBL" id="CAKKLH010000046">
    <property type="protein sequence ID" value="CAH0100843.1"/>
    <property type="molecule type" value="Genomic_DNA"/>
</dbReference>
<accession>A0A8J2RQB8</accession>
<feature type="compositionally biased region" description="Basic and acidic residues" evidence="1">
    <location>
        <begin position="334"/>
        <end position="346"/>
    </location>
</feature>
<keyword evidence="2" id="KW-0472">Membrane</keyword>
<comment type="caution">
    <text evidence="3">The sequence shown here is derived from an EMBL/GenBank/DDBJ whole genome shotgun (WGS) entry which is preliminary data.</text>
</comment>